<comment type="function">
    <text evidence="8">Catalyzes the phosphorylation of the 3'-hydroxyl group of dephosphocoenzyme A to form coenzyme A.</text>
</comment>
<keyword evidence="2 8" id="KW-0963">Cytoplasm</keyword>
<evidence type="ECO:0000256" key="4">
    <source>
        <dbReference type="ARBA" id="ARBA00022741"/>
    </source>
</evidence>
<comment type="catalytic activity">
    <reaction evidence="8">
        <text>3'-dephospho-CoA + ATP = ADP + CoA + H(+)</text>
        <dbReference type="Rhea" id="RHEA:18245"/>
        <dbReference type="ChEBI" id="CHEBI:15378"/>
        <dbReference type="ChEBI" id="CHEBI:30616"/>
        <dbReference type="ChEBI" id="CHEBI:57287"/>
        <dbReference type="ChEBI" id="CHEBI:57328"/>
        <dbReference type="ChEBI" id="CHEBI:456216"/>
        <dbReference type="EC" id="2.7.1.24"/>
    </reaction>
</comment>
<dbReference type="EC" id="2.7.1.24" evidence="8 9"/>
<dbReference type="CDD" id="cd02022">
    <property type="entry name" value="DPCK"/>
    <property type="match status" value="1"/>
</dbReference>
<evidence type="ECO:0000256" key="9">
    <source>
        <dbReference type="NCBIfam" id="TIGR00152"/>
    </source>
</evidence>
<comment type="caution">
    <text evidence="10">The sequence shown here is derived from an EMBL/GenBank/DDBJ whole genome shotgun (WGS) entry which is preliminary data.</text>
</comment>
<comment type="similarity">
    <text evidence="1 8">Belongs to the CoaE family.</text>
</comment>
<dbReference type="NCBIfam" id="TIGR00152">
    <property type="entry name" value="dephospho-CoA kinase"/>
    <property type="match status" value="1"/>
</dbReference>
<feature type="binding site" evidence="8">
    <location>
        <begin position="12"/>
        <end position="17"/>
    </location>
    <ligand>
        <name>ATP</name>
        <dbReference type="ChEBI" id="CHEBI:30616"/>
    </ligand>
</feature>
<protein>
    <recommendedName>
        <fullName evidence="8 9">Dephospho-CoA kinase</fullName>
        <ecNumber evidence="8 9">2.7.1.24</ecNumber>
    </recommendedName>
    <alternativeName>
        <fullName evidence="8">Dephosphocoenzyme A kinase</fullName>
    </alternativeName>
</protein>
<dbReference type="PROSITE" id="PS51219">
    <property type="entry name" value="DPCK"/>
    <property type="match status" value="1"/>
</dbReference>
<dbReference type="GO" id="GO:0015937">
    <property type="term" value="P:coenzyme A biosynthetic process"/>
    <property type="evidence" value="ECO:0007669"/>
    <property type="project" value="UniProtKB-UniRule"/>
</dbReference>
<reference evidence="10 11" key="1">
    <citation type="journal article" date="2019" name="Int. J. Syst. Evol. Microbiol.">
        <title>Lactobacillus salitolerans sp. nov., a novel lactic acid bacterium isolated from spent mushroom substrates.</title>
        <authorList>
            <person name="Tohno M."/>
            <person name="Tanizawa Y."/>
            <person name="Kojima Y."/>
            <person name="Sakamoto M."/>
            <person name="Nakamura Y."/>
            <person name="Ohkuma M."/>
            <person name="Kobayashi H."/>
        </authorList>
    </citation>
    <scope>NUCLEOTIDE SEQUENCE [LARGE SCALE GENOMIC DNA]</scope>
    <source>
        <strain evidence="10 11">YK43</strain>
    </source>
</reference>
<sequence>MTYILGLTGGIASGKSTVSNYLYELGAVVLDADVLAREVVRPGTDGLGQLTAEFGHQILDSTGDLNRAALGQIIFENSEKRNLVDQILHPLILKEMLKQVDQAKEQDTDLVVLDVPLLFETHWDKYCDSVAVVDIAPQLQVERLMLRNGYSRKEAAARINSQMDPVKRRELADFVIDNNHSEEETFRQIDLILEKILP</sequence>
<dbReference type="HAMAP" id="MF_00376">
    <property type="entry name" value="Dephospho_CoA_kinase"/>
    <property type="match status" value="1"/>
</dbReference>
<evidence type="ECO:0000256" key="3">
    <source>
        <dbReference type="ARBA" id="ARBA00022679"/>
    </source>
</evidence>
<dbReference type="Gene3D" id="3.40.50.300">
    <property type="entry name" value="P-loop containing nucleotide triphosphate hydrolases"/>
    <property type="match status" value="1"/>
</dbReference>
<dbReference type="EMBL" id="BFFP01000001">
    <property type="protein sequence ID" value="GBG93627.1"/>
    <property type="molecule type" value="Genomic_DNA"/>
</dbReference>
<dbReference type="GO" id="GO:0005737">
    <property type="term" value="C:cytoplasm"/>
    <property type="evidence" value="ECO:0007669"/>
    <property type="project" value="UniProtKB-SubCell"/>
</dbReference>
<evidence type="ECO:0000256" key="2">
    <source>
        <dbReference type="ARBA" id="ARBA00022490"/>
    </source>
</evidence>
<evidence type="ECO:0000256" key="5">
    <source>
        <dbReference type="ARBA" id="ARBA00022777"/>
    </source>
</evidence>
<comment type="pathway">
    <text evidence="8">Cofactor biosynthesis; coenzyme A biosynthesis; CoA from (R)-pantothenate: step 5/5.</text>
</comment>
<dbReference type="GO" id="GO:0005524">
    <property type="term" value="F:ATP binding"/>
    <property type="evidence" value="ECO:0007669"/>
    <property type="project" value="UniProtKB-UniRule"/>
</dbReference>
<keyword evidence="7 8" id="KW-0173">Coenzyme A biosynthesis</keyword>
<evidence type="ECO:0000256" key="7">
    <source>
        <dbReference type="ARBA" id="ARBA00022993"/>
    </source>
</evidence>
<dbReference type="InterPro" id="IPR027417">
    <property type="entry name" value="P-loop_NTPase"/>
</dbReference>
<gene>
    <name evidence="8 10" type="primary">coaE</name>
    <name evidence="10" type="ORF">LFYK43_00860</name>
</gene>
<organism evidence="10 11">
    <name type="scientific">Ligilactobacillus salitolerans</name>
    <dbReference type="NCBI Taxonomy" id="1808352"/>
    <lineage>
        <taxon>Bacteria</taxon>
        <taxon>Bacillati</taxon>
        <taxon>Bacillota</taxon>
        <taxon>Bacilli</taxon>
        <taxon>Lactobacillales</taxon>
        <taxon>Lactobacillaceae</taxon>
        <taxon>Ligilactobacillus</taxon>
    </lineage>
</organism>
<dbReference type="InterPro" id="IPR001977">
    <property type="entry name" value="Depp_CoAkinase"/>
</dbReference>
<keyword evidence="5 8" id="KW-0418">Kinase</keyword>
<evidence type="ECO:0000256" key="1">
    <source>
        <dbReference type="ARBA" id="ARBA00009018"/>
    </source>
</evidence>
<dbReference type="PANTHER" id="PTHR10695">
    <property type="entry name" value="DEPHOSPHO-COA KINASE-RELATED"/>
    <property type="match status" value="1"/>
</dbReference>
<dbReference type="Pfam" id="PF01121">
    <property type="entry name" value="CoaE"/>
    <property type="match status" value="1"/>
</dbReference>
<comment type="subcellular location">
    <subcellularLocation>
        <location evidence="8">Cytoplasm</location>
    </subcellularLocation>
</comment>
<dbReference type="SUPFAM" id="SSF52540">
    <property type="entry name" value="P-loop containing nucleoside triphosphate hydrolases"/>
    <property type="match status" value="1"/>
</dbReference>
<dbReference type="AlphaFoldDB" id="A0A401IQ09"/>
<dbReference type="PANTHER" id="PTHR10695:SF46">
    <property type="entry name" value="BIFUNCTIONAL COENZYME A SYNTHASE-RELATED"/>
    <property type="match status" value="1"/>
</dbReference>
<keyword evidence="6 8" id="KW-0067">ATP-binding</keyword>
<keyword evidence="11" id="KW-1185">Reference proteome</keyword>
<evidence type="ECO:0000313" key="11">
    <source>
        <dbReference type="Proteomes" id="UP000286848"/>
    </source>
</evidence>
<evidence type="ECO:0000256" key="6">
    <source>
        <dbReference type="ARBA" id="ARBA00022840"/>
    </source>
</evidence>
<dbReference type="FunFam" id="3.40.50.300:FF:000991">
    <property type="entry name" value="Dephospho-CoA kinase"/>
    <property type="match status" value="1"/>
</dbReference>
<name>A0A401IQ09_9LACO</name>
<dbReference type="OrthoDB" id="9812943at2"/>
<evidence type="ECO:0000256" key="8">
    <source>
        <dbReference type="HAMAP-Rule" id="MF_00376"/>
    </source>
</evidence>
<dbReference type="UniPathway" id="UPA00241">
    <property type="reaction ID" value="UER00356"/>
</dbReference>
<dbReference type="GO" id="GO:0004140">
    <property type="term" value="F:dephospho-CoA kinase activity"/>
    <property type="evidence" value="ECO:0007669"/>
    <property type="project" value="UniProtKB-UniRule"/>
</dbReference>
<dbReference type="RefSeq" id="WP_124974311.1">
    <property type="nucleotide sequence ID" value="NZ_BFFP01000001.1"/>
</dbReference>
<keyword evidence="3 8" id="KW-0808">Transferase</keyword>
<keyword evidence="4 8" id="KW-0547">Nucleotide-binding</keyword>
<evidence type="ECO:0000313" key="10">
    <source>
        <dbReference type="EMBL" id="GBG93627.1"/>
    </source>
</evidence>
<proteinExistence type="inferred from homology"/>
<dbReference type="Proteomes" id="UP000286848">
    <property type="component" value="Unassembled WGS sequence"/>
</dbReference>
<accession>A0A401IQ09</accession>